<accession>A0A382NC11</accession>
<organism evidence="5">
    <name type="scientific">marine metagenome</name>
    <dbReference type="NCBI Taxonomy" id="408172"/>
    <lineage>
        <taxon>unclassified sequences</taxon>
        <taxon>metagenomes</taxon>
        <taxon>ecological metagenomes</taxon>
    </lineage>
</organism>
<dbReference type="AlphaFoldDB" id="A0A382NC11"/>
<feature type="domain" description="ChlI/MoxR AAA lid" evidence="4">
    <location>
        <begin position="258"/>
        <end position="324"/>
    </location>
</feature>
<name>A0A382NC11_9ZZZZ</name>
<proteinExistence type="predicted"/>
<dbReference type="PANTHER" id="PTHR42759">
    <property type="entry name" value="MOXR FAMILY PROTEIN"/>
    <property type="match status" value="1"/>
</dbReference>
<protein>
    <recommendedName>
        <fullName evidence="6">AAA+ ATPase domain-containing protein</fullName>
    </recommendedName>
</protein>
<evidence type="ECO:0008006" key="6">
    <source>
        <dbReference type="Google" id="ProtNLM"/>
    </source>
</evidence>
<dbReference type="EMBL" id="UINC01098913">
    <property type="protein sequence ID" value="SVC57787.1"/>
    <property type="molecule type" value="Genomic_DNA"/>
</dbReference>
<dbReference type="Gene3D" id="1.10.8.80">
    <property type="entry name" value="Magnesium chelatase subunit I, C-Terminal domain"/>
    <property type="match status" value="1"/>
</dbReference>
<gene>
    <name evidence="5" type="ORF">METZ01_LOCUS310641</name>
</gene>
<dbReference type="PIRSF" id="PIRSF002849">
    <property type="entry name" value="AAA_ATPase_chaperone_MoxR_prd"/>
    <property type="match status" value="1"/>
</dbReference>
<evidence type="ECO:0000313" key="5">
    <source>
        <dbReference type="EMBL" id="SVC57787.1"/>
    </source>
</evidence>
<dbReference type="Pfam" id="PF07726">
    <property type="entry name" value="AAA_3"/>
    <property type="match status" value="1"/>
</dbReference>
<evidence type="ECO:0000259" key="3">
    <source>
        <dbReference type="Pfam" id="PF07726"/>
    </source>
</evidence>
<dbReference type="Pfam" id="PF17863">
    <property type="entry name" value="AAA_lid_2"/>
    <property type="match status" value="1"/>
</dbReference>
<dbReference type="FunFam" id="3.40.50.300:FF:000640">
    <property type="entry name" value="MoxR family ATPase"/>
    <property type="match status" value="1"/>
</dbReference>
<dbReference type="InterPro" id="IPR041628">
    <property type="entry name" value="ChlI/MoxR_AAA_lid"/>
</dbReference>
<dbReference type="SUPFAM" id="SSF52540">
    <property type="entry name" value="P-loop containing nucleoside triphosphate hydrolases"/>
    <property type="match status" value="1"/>
</dbReference>
<dbReference type="PANTHER" id="PTHR42759:SF1">
    <property type="entry name" value="MAGNESIUM-CHELATASE SUBUNIT CHLD"/>
    <property type="match status" value="1"/>
</dbReference>
<dbReference type="InterPro" id="IPR011703">
    <property type="entry name" value="ATPase_AAA-3"/>
</dbReference>
<keyword evidence="2" id="KW-0067">ATP-binding</keyword>
<dbReference type="GO" id="GO:0016887">
    <property type="term" value="F:ATP hydrolysis activity"/>
    <property type="evidence" value="ECO:0007669"/>
    <property type="project" value="InterPro"/>
</dbReference>
<evidence type="ECO:0000256" key="2">
    <source>
        <dbReference type="ARBA" id="ARBA00022840"/>
    </source>
</evidence>
<sequence length="331" mass="36194">MLNEDISTVVSEAAEVFSAIRAEVQRSVIDQTELIDRLLIGLITSGHILVEGVPGLAKSLTVASLATALQVSNVRIQFTPDLLPADLIGTEVLNPKDASFSVRKGPIFSNIVMADEINRAPAKVQSALLEAMEERQVSIGGETFFLPDPFLVIATQNPLDHEGTYPLPEAQLDRFLLKVQVNYPNRQAEKKILDQHLEPTTVDEAVGNKITISMEDLVKARAAVLEVSMDDSLKGYIIQVVQATRYPAENRLPELKDLIAFGASPRASIALGLASRAYALLQGRDYVIPEDIKALVPEVLRHRLITTYEADAEDISKDDLIERILAAVAIP</sequence>
<evidence type="ECO:0000259" key="4">
    <source>
        <dbReference type="Pfam" id="PF17863"/>
    </source>
</evidence>
<dbReference type="InterPro" id="IPR050764">
    <property type="entry name" value="CbbQ/NirQ/NorQ/GpvN"/>
</dbReference>
<evidence type="ECO:0000256" key="1">
    <source>
        <dbReference type="ARBA" id="ARBA00022741"/>
    </source>
</evidence>
<dbReference type="GO" id="GO:0005524">
    <property type="term" value="F:ATP binding"/>
    <property type="evidence" value="ECO:0007669"/>
    <property type="project" value="UniProtKB-KW"/>
</dbReference>
<feature type="domain" description="ATPase AAA-3" evidence="3">
    <location>
        <begin position="47"/>
        <end position="177"/>
    </location>
</feature>
<reference evidence="5" key="1">
    <citation type="submission" date="2018-05" db="EMBL/GenBank/DDBJ databases">
        <authorList>
            <person name="Lanie J.A."/>
            <person name="Ng W.-L."/>
            <person name="Kazmierczak K.M."/>
            <person name="Andrzejewski T.M."/>
            <person name="Davidsen T.M."/>
            <person name="Wayne K.J."/>
            <person name="Tettelin H."/>
            <person name="Glass J.I."/>
            <person name="Rusch D."/>
            <person name="Podicherti R."/>
            <person name="Tsui H.-C.T."/>
            <person name="Winkler M.E."/>
        </authorList>
    </citation>
    <scope>NUCLEOTIDE SEQUENCE</scope>
</reference>
<dbReference type="InterPro" id="IPR027417">
    <property type="entry name" value="P-loop_NTPase"/>
</dbReference>
<dbReference type="Gene3D" id="3.40.50.300">
    <property type="entry name" value="P-loop containing nucleotide triphosphate hydrolases"/>
    <property type="match status" value="1"/>
</dbReference>
<keyword evidence="1" id="KW-0547">Nucleotide-binding</keyword>